<feature type="non-terminal residue" evidence="2">
    <location>
        <position position="1"/>
    </location>
</feature>
<dbReference type="EMBL" id="BARS01033702">
    <property type="protein sequence ID" value="GAG27710.1"/>
    <property type="molecule type" value="Genomic_DNA"/>
</dbReference>
<reference evidence="2" key="1">
    <citation type="journal article" date="2014" name="Front. Microbiol.">
        <title>High frequency of phylogenetically diverse reductive dehalogenase-homologous genes in deep subseafloor sedimentary metagenomes.</title>
        <authorList>
            <person name="Kawai M."/>
            <person name="Futagami T."/>
            <person name="Toyoda A."/>
            <person name="Takaki Y."/>
            <person name="Nishi S."/>
            <person name="Hori S."/>
            <person name="Arai W."/>
            <person name="Tsubouchi T."/>
            <person name="Morono Y."/>
            <person name="Uchiyama I."/>
            <person name="Ito T."/>
            <person name="Fujiyama A."/>
            <person name="Inagaki F."/>
            <person name="Takami H."/>
        </authorList>
    </citation>
    <scope>NUCLEOTIDE SEQUENCE</scope>
    <source>
        <strain evidence="2">Expedition CK06-06</strain>
    </source>
</reference>
<sequence length="33" mass="3612">FNAGVGREEQGAQEGGIDHARILHMIRAKHKQG</sequence>
<proteinExistence type="predicted"/>
<protein>
    <submittedName>
        <fullName evidence="2">Uncharacterized protein</fullName>
    </submittedName>
</protein>
<evidence type="ECO:0000256" key="1">
    <source>
        <dbReference type="SAM" id="MobiDB-lite"/>
    </source>
</evidence>
<accession>X0WAM8</accession>
<dbReference type="AlphaFoldDB" id="X0WAM8"/>
<comment type="caution">
    <text evidence="2">The sequence shown here is derived from an EMBL/GenBank/DDBJ whole genome shotgun (WGS) entry which is preliminary data.</text>
</comment>
<name>X0WAM8_9ZZZZ</name>
<gene>
    <name evidence="2" type="ORF">S01H1_52156</name>
</gene>
<evidence type="ECO:0000313" key="2">
    <source>
        <dbReference type="EMBL" id="GAG27710.1"/>
    </source>
</evidence>
<feature type="region of interest" description="Disordered" evidence="1">
    <location>
        <begin position="1"/>
        <end position="21"/>
    </location>
</feature>
<organism evidence="2">
    <name type="scientific">marine sediment metagenome</name>
    <dbReference type="NCBI Taxonomy" id="412755"/>
    <lineage>
        <taxon>unclassified sequences</taxon>
        <taxon>metagenomes</taxon>
        <taxon>ecological metagenomes</taxon>
    </lineage>
</organism>